<evidence type="ECO:0000256" key="1">
    <source>
        <dbReference type="ARBA" id="ARBA00001954"/>
    </source>
</evidence>
<comment type="similarity">
    <text evidence="2">Belongs to the TfdA dioxygenase family.</text>
</comment>
<evidence type="ECO:0000256" key="6">
    <source>
        <dbReference type="ARBA" id="ARBA00023004"/>
    </source>
</evidence>
<evidence type="ECO:0000313" key="9">
    <source>
        <dbReference type="EMBL" id="SGZ55227.1"/>
    </source>
</evidence>
<dbReference type="FunFam" id="3.60.130.10:FF:000003">
    <property type="entry name" value="Alpha-ketoglutarate-dependent taurine dioxygenase"/>
    <property type="match status" value="1"/>
</dbReference>
<keyword evidence="3" id="KW-0479">Metal-binding</keyword>
<keyword evidence="4" id="KW-0223">Dioxygenase</keyword>
<evidence type="ECO:0000313" key="10">
    <source>
        <dbReference type="Proteomes" id="UP000182334"/>
    </source>
</evidence>
<evidence type="ECO:0000256" key="3">
    <source>
        <dbReference type="ARBA" id="ARBA00022723"/>
    </source>
</evidence>
<dbReference type="AlphaFoldDB" id="A0A1L0BVD4"/>
<name>A0A1L0BVD4_9ASCO</name>
<gene>
    <name evidence="9" type="ORF">SAMEA4029010_CIC11G00000000375</name>
</gene>
<dbReference type="Proteomes" id="UP000182334">
    <property type="component" value="Chromosome V"/>
</dbReference>
<protein>
    <submittedName>
        <fullName evidence="9">CIC11C00000000375</fullName>
    </submittedName>
</protein>
<dbReference type="EMBL" id="LT635760">
    <property type="protein sequence ID" value="SGZ55227.1"/>
    <property type="molecule type" value="Genomic_DNA"/>
</dbReference>
<keyword evidence="6" id="KW-0408">Iron</keyword>
<evidence type="ECO:0000259" key="8">
    <source>
        <dbReference type="Pfam" id="PF02668"/>
    </source>
</evidence>
<reference evidence="9 10" key="1">
    <citation type="submission" date="2016-10" db="EMBL/GenBank/DDBJ databases">
        <authorList>
            <person name="de Groot N.N."/>
        </authorList>
    </citation>
    <scope>NUCLEOTIDE SEQUENCE [LARGE SCALE GENOMIC DNA]</scope>
    <source>
        <strain evidence="9 10">CBS 141442</strain>
    </source>
</reference>
<keyword evidence="10" id="KW-1185">Reference proteome</keyword>
<dbReference type="Gene3D" id="3.60.130.10">
    <property type="entry name" value="Clavaminate synthase-like"/>
    <property type="match status" value="1"/>
</dbReference>
<dbReference type="OrthoDB" id="10257314at2759"/>
<comment type="cofactor">
    <cofactor evidence="1">
        <name>Fe(2+)</name>
        <dbReference type="ChEBI" id="CHEBI:29033"/>
    </cofactor>
</comment>
<dbReference type="SUPFAM" id="SSF51197">
    <property type="entry name" value="Clavaminate synthase-like"/>
    <property type="match status" value="1"/>
</dbReference>
<dbReference type="GO" id="GO:0046872">
    <property type="term" value="F:metal ion binding"/>
    <property type="evidence" value="ECO:0007669"/>
    <property type="project" value="UniProtKB-KW"/>
</dbReference>
<evidence type="ECO:0000256" key="4">
    <source>
        <dbReference type="ARBA" id="ARBA00022964"/>
    </source>
</evidence>
<evidence type="ECO:0000256" key="5">
    <source>
        <dbReference type="ARBA" id="ARBA00023002"/>
    </source>
</evidence>
<feature type="region of interest" description="Disordered" evidence="7">
    <location>
        <begin position="378"/>
        <end position="410"/>
    </location>
</feature>
<dbReference type="Pfam" id="PF02668">
    <property type="entry name" value="TauD"/>
    <property type="match status" value="1"/>
</dbReference>
<organism evidence="9 10">
    <name type="scientific">Sungouiella intermedia</name>
    <dbReference type="NCBI Taxonomy" id="45354"/>
    <lineage>
        <taxon>Eukaryota</taxon>
        <taxon>Fungi</taxon>
        <taxon>Dikarya</taxon>
        <taxon>Ascomycota</taxon>
        <taxon>Saccharomycotina</taxon>
        <taxon>Pichiomycetes</taxon>
        <taxon>Metschnikowiaceae</taxon>
        <taxon>Sungouiella</taxon>
    </lineage>
</organism>
<accession>A0A1L0BVD4</accession>
<dbReference type="STRING" id="45354.A0A1L0BVD4"/>
<evidence type="ECO:0000256" key="7">
    <source>
        <dbReference type="SAM" id="MobiDB-lite"/>
    </source>
</evidence>
<evidence type="ECO:0000256" key="2">
    <source>
        <dbReference type="ARBA" id="ARBA00005896"/>
    </source>
</evidence>
<feature type="domain" description="TauD/TfdA-like" evidence="8">
    <location>
        <begin position="95"/>
        <end position="370"/>
    </location>
</feature>
<dbReference type="PANTHER" id="PTHR30468">
    <property type="entry name" value="ALPHA-KETOGLUTARATE-DEPENDENT SULFONATE DIOXYGENASE"/>
    <property type="match status" value="1"/>
</dbReference>
<dbReference type="GO" id="GO:0044273">
    <property type="term" value="P:sulfur compound catabolic process"/>
    <property type="evidence" value="ECO:0007669"/>
    <property type="project" value="TreeGrafter"/>
</dbReference>
<dbReference type="PANTHER" id="PTHR30468:SF1">
    <property type="entry name" value="ALPHA-KETOGLUTARATE-DEPENDENT SULFONATE DIOXYGENASE"/>
    <property type="match status" value="1"/>
</dbReference>
<sequence>MVTYWRPTGVEFDDPQFVEKFKQASQNGRFLTDEEFEQEKKTVKYPEFLHKTKLEDANAFVNHNNPGHEKNDKGHLGDPEFKNLFKGNTKVEKFDLSPNYGTEIDGIQLSELDDAAKNDLALLIETRGLLVFRNQDFRDKGPKFVRDYGRYFGPLHIHHTSYAAENYPEIFVTIRKEGDETRYEKEFKNKTGTFVWHSDVSFERYPSSFSFFVALEAPPSGGDTVFVDLREAYKRLSPELQKFFETLTVVHSNHYQRKIAALNNHATKVKETSFSEHPLVRTHPVTGEKSLFFSRGFIQYVKGVKPSESDFILNFLEDHVLNNPEFQIRATHRGTDSRTVIVWDNRFLVHTAVADFLQHQTGPRHHFRLTVLGERPYFETPKGEEDDEKVEKEQTQKSGSESPSARPKAY</sequence>
<dbReference type="InterPro" id="IPR003819">
    <property type="entry name" value="TauD/TfdA-like"/>
</dbReference>
<dbReference type="InterPro" id="IPR051323">
    <property type="entry name" value="AtsK-like"/>
</dbReference>
<proteinExistence type="inferred from homology"/>
<dbReference type="GO" id="GO:0000907">
    <property type="term" value="F:sulfonate dioxygenase activity"/>
    <property type="evidence" value="ECO:0007669"/>
    <property type="project" value="TreeGrafter"/>
</dbReference>
<dbReference type="GO" id="GO:0005737">
    <property type="term" value="C:cytoplasm"/>
    <property type="evidence" value="ECO:0007669"/>
    <property type="project" value="TreeGrafter"/>
</dbReference>
<keyword evidence="5" id="KW-0560">Oxidoreductase</keyword>
<dbReference type="InterPro" id="IPR042098">
    <property type="entry name" value="TauD-like_sf"/>
</dbReference>